<feature type="domain" description="D-ribitol-5-phosphate cytidylyltransferase C-terminal" evidence="17">
    <location>
        <begin position="424"/>
        <end position="571"/>
    </location>
</feature>
<dbReference type="PANTHER" id="PTHR43015">
    <property type="entry name" value="D-RIBITOL-5-PHOSPHATE CYTIDYLYLTRANSFERASE"/>
    <property type="match status" value="1"/>
</dbReference>
<dbReference type="Gene3D" id="3.90.550.10">
    <property type="entry name" value="Spore Coat Polysaccharide Biosynthesis Protein SpsA, Chain A"/>
    <property type="match status" value="1"/>
</dbReference>
<dbReference type="InterPro" id="IPR018294">
    <property type="entry name" value="ISPD_synthase_CS"/>
</dbReference>
<protein>
    <recommendedName>
        <fullName evidence="6">D-ribitol-5-phosphate cytidylyltransferase</fullName>
        <ecNumber evidence="5">2.7.7.40</ecNumber>
    </recommendedName>
    <alternativeName>
        <fullName evidence="10">2-C-methyl-D-erythritol 4-phosphate cytidylyltransferase-like protein</fullName>
    </alternativeName>
    <alternativeName>
        <fullName evidence="11">Isoprenoid synthase domain-containing protein</fullName>
    </alternativeName>
</protein>
<dbReference type="PANTHER" id="PTHR43015:SF1">
    <property type="entry name" value="D-RIBITOL-5-PHOSPHATE CYTIDYLYLTRANSFERASE"/>
    <property type="match status" value="1"/>
</dbReference>
<evidence type="ECO:0000256" key="11">
    <source>
        <dbReference type="ARBA" id="ARBA00032606"/>
    </source>
</evidence>
<keyword evidence="19" id="KW-1185">Reference proteome</keyword>
<reference evidence="18" key="3">
    <citation type="submission" date="2025-09" db="UniProtKB">
        <authorList>
            <consortium name="Ensembl"/>
        </authorList>
    </citation>
    <scope>IDENTIFICATION</scope>
</reference>
<evidence type="ECO:0000259" key="17">
    <source>
        <dbReference type="Pfam" id="PF18706"/>
    </source>
</evidence>
<dbReference type="Pfam" id="PF18706">
    <property type="entry name" value="ISPD_C"/>
    <property type="match status" value="1"/>
</dbReference>
<evidence type="ECO:0000256" key="10">
    <source>
        <dbReference type="ARBA" id="ARBA00031950"/>
    </source>
</evidence>
<keyword evidence="7" id="KW-0963">Cytoplasm</keyword>
<dbReference type="Ensembl" id="ENSEAST00005068415.1">
    <property type="protein sequence ID" value="ENSEASP00005057897.1"/>
    <property type="gene ID" value="ENSEASG00005021603.2"/>
</dbReference>
<comment type="catalytic activity">
    <reaction evidence="13">
        <text>D-ribulose 5-phosphate + CTP + H(+) = CDP-D-ribulose + diphosphate</text>
        <dbReference type="Rhea" id="RHEA:53612"/>
        <dbReference type="ChEBI" id="CHEBI:15378"/>
        <dbReference type="ChEBI" id="CHEBI:33019"/>
        <dbReference type="ChEBI" id="CHEBI:37563"/>
        <dbReference type="ChEBI" id="CHEBI:58121"/>
        <dbReference type="ChEBI" id="CHEBI:137524"/>
    </reaction>
</comment>
<evidence type="ECO:0000256" key="1">
    <source>
        <dbReference type="ARBA" id="ARBA00004514"/>
    </source>
</evidence>
<dbReference type="GO" id="GO:0042803">
    <property type="term" value="F:protein homodimerization activity"/>
    <property type="evidence" value="ECO:0007669"/>
    <property type="project" value="Ensembl"/>
</dbReference>
<dbReference type="CDD" id="cd02516">
    <property type="entry name" value="CDP-ME_synthetase"/>
    <property type="match status" value="1"/>
</dbReference>
<name>A0A9L0K698_EQUAS</name>
<evidence type="ECO:0000256" key="16">
    <source>
        <dbReference type="SAM" id="MobiDB-lite"/>
    </source>
</evidence>
<evidence type="ECO:0000256" key="5">
    <source>
        <dbReference type="ARBA" id="ARBA00012488"/>
    </source>
</evidence>
<evidence type="ECO:0000313" key="19">
    <source>
        <dbReference type="Proteomes" id="UP000694387"/>
    </source>
</evidence>
<sequence>MSLSHPVTWIQIASKSPQGRGMGGSPGRHCLRTAGKFNGTLRRISRAGTLPPAATAGWRAGDARSRDSSPPGARGPPQRPHRADREARQPARPLGTRPGRRAPLGWATSEPRPSSALRPATRLRAGARSRGPPSPGRAGAAAMELGPPPGGAGPAEPGPRLRGLRGDDRAASAAWLSEASAGRRAPSVAAVLPAGGSGERMGVPTPKQFCPVLERPLISYTLQALERVCWIKDIVVAVTGENMEVMKGIVQRYQHKRISLVEAGVTRHRSIFNGLKALAEDQPNSKLCKPEVVIIHDAVRPFVEEDVLLKVAIAAKEHGAAGAIRPLVSTVISPSADGCLDHSLDRASHRASEMPQAFLFDVIYEAYQQCSDYDLEFGTECLQLALKYCHTKAKLVEGSPDLWKVTYKRDLYAAESIIKERISQQICILMDAKEDEEHVGRCLEEMLKKELNHVKVTSGALCHAGRDLQQIILEQCYNFVCVNVMTSDFEETRKLLNALEESNLSILYPVVVISVHFLDYKLVPFGQKMEHLMQIKEFAKEVKKRNILLCGLLVYYPQDEQKLQESLRQGATIIATLIKERSFGLVGQLLVA</sequence>
<dbReference type="GO" id="GO:0047349">
    <property type="term" value="F:D-ribitol-5-phosphate cytidylyltransferase activity"/>
    <property type="evidence" value="ECO:0007669"/>
    <property type="project" value="UniProtKB-EC"/>
</dbReference>
<evidence type="ECO:0000256" key="15">
    <source>
        <dbReference type="ARBA" id="ARBA00049484"/>
    </source>
</evidence>
<reference evidence="18" key="2">
    <citation type="submission" date="2025-08" db="UniProtKB">
        <authorList>
            <consortium name="Ensembl"/>
        </authorList>
    </citation>
    <scope>IDENTIFICATION</scope>
</reference>
<dbReference type="FunFam" id="3.90.550.10:FF:000080">
    <property type="entry name" value="D-ribitol-5-phosphate cytidylyltransferase isoform X1"/>
    <property type="match status" value="1"/>
</dbReference>
<evidence type="ECO:0000256" key="8">
    <source>
        <dbReference type="ARBA" id="ARBA00022679"/>
    </source>
</evidence>
<comment type="pathway">
    <text evidence="2">Protein modification; protein glycosylation.</text>
</comment>
<comment type="function">
    <text evidence="12">Cytidylyltransferase required for protein O-linked mannosylation. Catalyzes the formation of CDP-ribitol nucleotide sugar from D-ribitol 5-phosphate. CDP-ribitol is a substrate of FKTN during the biosynthesis of the phosphorylated O-mannosyl trisaccharide (N-acetylgalactosamine-beta-3-N-acetylglucosamine-beta-4-(phosphate-6-)mannose), a carbohydrate structure present in alpha-dystroglycan (DAG1), which is required for binding laminin G-like domain-containing extracellular proteins with high affinity. Shows activity toward other pentose phosphate sugars and mediates formation of CDP-ribulose or CDP-ribose using CTP and ribulose-5-phosphate or ribose-5-phosphate, respectively. Not involved in dolichol production.</text>
</comment>
<feature type="compositionally biased region" description="Polar residues" evidence="16">
    <location>
        <begin position="1"/>
        <end position="17"/>
    </location>
</feature>
<dbReference type="GO" id="GO:0005829">
    <property type="term" value="C:cytosol"/>
    <property type="evidence" value="ECO:0007669"/>
    <property type="project" value="UniProtKB-SubCell"/>
</dbReference>
<evidence type="ECO:0000256" key="14">
    <source>
        <dbReference type="ARBA" id="ARBA00048814"/>
    </source>
</evidence>
<dbReference type="Proteomes" id="UP000694387">
    <property type="component" value="Chromosome 1"/>
</dbReference>
<proteinExistence type="inferred from homology"/>
<comment type="catalytic activity">
    <reaction evidence="15">
        <text>D-ribitol 5-phosphate + CTP + H(+) = CDP-L-ribitol + diphosphate</text>
        <dbReference type="Rhea" id="RHEA:12456"/>
        <dbReference type="ChEBI" id="CHEBI:15378"/>
        <dbReference type="ChEBI" id="CHEBI:33019"/>
        <dbReference type="ChEBI" id="CHEBI:37563"/>
        <dbReference type="ChEBI" id="CHEBI:57608"/>
        <dbReference type="ChEBI" id="CHEBI:57695"/>
        <dbReference type="EC" id="2.7.7.40"/>
    </reaction>
</comment>
<feature type="region of interest" description="Disordered" evidence="16">
    <location>
        <begin position="1"/>
        <end position="169"/>
    </location>
</feature>
<dbReference type="InterPro" id="IPR040635">
    <property type="entry name" value="ISPD_C"/>
</dbReference>
<organism evidence="18 19">
    <name type="scientific">Equus asinus</name>
    <name type="common">Donkey</name>
    <name type="synonym">Equus africanus asinus</name>
    <dbReference type="NCBI Taxonomy" id="9793"/>
    <lineage>
        <taxon>Eukaryota</taxon>
        <taxon>Metazoa</taxon>
        <taxon>Chordata</taxon>
        <taxon>Craniata</taxon>
        <taxon>Vertebrata</taxon>
        <taxon>Euteleostomi</taxon>
        <taxon>Mammalia</taxon>
        <taxon>Eutheria</taxon>
        <taxon>Laurasiatheria</taxon>
        <taxon>Perissodactyla</taxon>
        <taxon>Equidae</taxon>
        <taxon>Equus</taxon>
    </lineage>
</organism>
<dbReference type="GeneTree" id="ENSGT00390000006412"/>
<comment type="catalytic activity">
    <reaction evidence="14">
        <text>D-ribose 5-phosphate + CTP + H(+) = CDP-D-ribose + diphosphate</text>
        <dbReference type="Rhea" id="RHEA:53872"/>
        <dbReference type="ChEBI" id="CHEBI:15378"/>
        <dbReference type="ChEBI" id="CHEBI:33019"/>
        <dbReference type="ChEBI" id="CHEBI:37563"/>
        <dbReference type="ChEBI" id="CHEBI:78346"/>
        <dbReference type="ChEBI" id="CHEBI:137525"/>
    </reaction>
</comment>
<evidence type="ECO:0000313" key="18">
    <source>
        <dbReference type="Ensembl" id="ENSEASP00005057897.1"/>
    </source>
</evidence>
<reference evidence="18 19" key="1">
    <citation type="journal article" date="2020" name="Nat. Commun.">
        <title>Donkey genomes provide new insights into domestication and selection for coat color.</title>
        <authorList>
            <person name="Wang"/>
            <person name="C."/>
            <person name="Li"/>
            <person name="H."/>
            <person name="Guo"/>
            <person name="Y."/>
            <person name="Huang"/>
            <person name="J."/>
            <person name="Sun"/>
            <person name="Y."/>
            <person name="Min"/>
            <person name="J."/>
            <person name="Wang"/>
            <person name="J."/>
            <person name="Fang"/>
            <person name="X."/>
            <person name="Zhao"/>
            <person name="Z."/>
            <person name="Wang"/>
            <person name="S."/>
            <person name="Zhang"/>
            <person name="Y."/>
            <person name="Liu"/>
            <person name="Q."/>
            <person name="Jiang"/>
            <person name="Q."/>
            <person name="Wang"/>
            <person name="X."/>
            <person name="Guo"/>
            <person name="Y."/>
            <person name="Yang"/>
            <person name="C."/>
            <person name="Wang"/>
            <person name="Y."/>
            <person name="Tian"/>
            <person name="F."/>
            <person name="Zhuang"/>
            <person name="G."/>
            <person name="Fan"/>
            <person name="Y."/>
            <person name="Gao"/>
            <person name="Q."/>
            <person name="Li"/>
            <person name="Y."/>
            <person name="Ju"/>
            <person name="Z."/>
            <person name="Li"/>
            <person name="J."/>
            <person name="Li"/>
            <person name="R."/>
            <person name="Hou"/>
            <person name="M."/>
            <person name="Yang"/>
            <person name="G."/>
            <person name="Liu"/>
            <person name="G."/>
            <person name="Liu"/>
            <person name="W."/>
            <person name="Guo"/>
            <person name="J."/>
            <person name="Pan"/>
            <person name="S."/>
            <person name="Fan"/>
            <person name="G."/>
            <person name="Zhang"/>
            <person name="W."/>
            <person name="Zhang"/>
            <person name="R."/>
            <person name="Yu"/>
            <person name="J."/>
            <person name="Zhang"/>
            <person name="X."/>
            <person name="Yin"/>
            <person name="Q."/>
            <person name="Ji"/>
            <person name="C."/>
            <person name="Jin"/>
            <person name="Y."/>
            <person name="Yue"/>
            <person name="G."/>
            <person name="Liu"/>
            <person name="M."/>
            <person name="Xu"/>
            <person name="J."/>
            <person name="Liu"/>
            <person name="S."/>
            <person name="Jordana"/>
            <person name="J."/>
            <person name="Noce"/>
            <person name="A."/>
            <person name="Amills"/>
            <person name="M."/>
            <person name="Wu"/>
            <person name="D.D."/>
            <person name="Li"/>
            <person name="S."/>
            <person name="Zhou"/>
            <person name="X. and Zhong"/>
            <person name="J."/>
        </authorList>
    </citation>
    <scope>NUCLEOTIDE SEQUENCE [LARGE SCALE GENOMIC DNA]</scope>
</reference>
<evidence type="ECO:0000256" key="7">
    <source>
        <dbReference type="ARBA" id="ARBA00022490"/>
    </source>
</evidence>
<evidence type="ECO:0000256" key="2">
    <source>
        <dbReference type="ARBA" id="ARBA00004922"/>
    </source>
</evidence>
<evidence type="ECO:0000256" key="6">
    <source>
        <dbReference type="ARBA" id="ARBA00015848"/>
    </source>
</evidence>
<feature type="compositionally biased region" description="Low complexity" evidence="16">
    <location>
        <begin position="124"/>
        <end position="145"/>
    </location>
</feature>
<dbReference type="InterPro" id="IPR029044">
    <property type="entry name" value="Nucleotide-diphossugar_trans"/>
</dbReference>
<dbReference type="EC" id="2.7.7.40" evidence="5"/>
<evidence type="ECO:0000256" key="12">
    <source>
        <dbReference type="ARBA" id="ARBA00045509"/>
    </source>
</evidence>
<evidence type="ECO:0000256" key="9">
    <source>
        <dbReference type="ARBA" id="ARBA00022695"/>
    </source>
</evidence>
<dbReference type="AlphaFoldDB" id="A0A9L0K698"/>
<dbReference type="GO" id="GO:0035269">
    <property type="term" value="P:protein O-linked glycosylation via mannose"/>
    <property type="evidence" value="ECO:0007669"/>
    <property type="project" value="Ensembl"/>
</dbReference>
<dbReference type="GO" id="GO:0007411">
    <property type="term" value="P:axon guidance"/>
    <property type="evidence" value="ECO:0007669"/>
    <property type="project" value="Ensembl"/>
</dbReference>
<evidence type="ECO:0000256" key="3">
    <source>
        <dbReference type="ARBA" id="ARBA00009789"/>
    </source>
</evidence>
<evidence type="ECO:0000256" key="13">
    <source>
        <dbReference type="ARBA" id="ARBA00048797"/>
    </source>
</evidence>
<accession>A0A9L0K698</accession>
<gene>
    <name evidence="18" type="primary">CRPPA</name>
</gene>
<comment type="subunit">
    <text evidence="4">Homodimer.</text>
</comment>
<evidence type="ECO:0000256" key="4">
    <source>
        <dbReference type="ARBA" id="ARBA00011738"/>
    </source>
</evidence>
<dbReference type="InterPro" id="IPR034683">
    <property type="entry name" value="IspD/TarI"/>
</dbReference>
<dbReference type="PROSITE" id="PS01295">
    <property type="entry name" value="ISPD"/>
    <property type="match status" value="1"/>
</dbReference>
<keyword evidence="9" id="KW-0548">Nucleotidyltransferase</keyword>
<dbReference type="SUPFAM" id="SSF53448">
    <property type="entry name" value="Nucleotide-diphospho-sugar transferases"/>
    <property type="match status" value="1"/>
</dbReference>
<comment type="similarity">
    <text evidence="3">Belongs to the IspD/TarI cytidylyltransferase family. IspD subfamily.</text>
</comment>
<dbReference type="Pfam" id="PF01128">
    <property type="entry name" value="IspD"/>
    <property type="match status" value="1"/>
</dbReference>
<keyword evidence="8" id="KW-0808">Transferase</keyword>
<comment type="subcellular location">
    <subcellularLocation>
        <location evidence="1">Cytoplasm</location>
        <location evidence="1">Cytosol</location>
    </subcellularLocation>
</comment>
<dbReference type="GO" id="GO:0008299">
    <property type="term" value="P:isoprenoid biosynthetic process"/>
    <property type="evidence" value="ECO:0007669"/>
    <property type="project" value="InterPro"/>
</dbReference>